<gene>
    <name evidence="1" type="ORF">C1Y40_04544</name>
</gene>
<organism evidence="1 2">
    <name type="scientific">Mycobacterium talmoniae</name>
    <dbReference type="NCBI Taxonomy" id="1858794"/>
    <lineage>
        <taxon>Bacteria</taxon>
        <taxon>Bacillati</taxon>
        <taxon>Actinomycetota</taxon>
        <taxon>Actinomycetes</taxon>
        <taxon>Mycobacteriales</taxon>
        <taxon>Mycobacteriaceae</taxon>
        <taxon>Mycobacterium</taxon>
    </lineage>
</organism>
<dbReference type="Proteomes" id="UP000238296">
    <property type="component" value="Unassembled WGS sequence"/>
</dbReference>
<reference evidence="1 2" key="1">
    <citation type="journal article" date="2017" name="Int. J. Syst. Evol. Microbiol.">
        <title>Mycobacterium talmoniae sp. nov., a slowly growing mycobacterium isolated from human respiratory samples.</title>
        <authorList>
            <person name="Davidson R.M."/>
            <person name="DeGroote M.A."/>
            <person name="Marola J.L."/>
            <person name="Buss S."/>
            <person name="Jones V."/>
            <person name="McNeil M.R."/>
            <person name="Freifeld A.G."/>
            <person name="Elaine Epperson L."/>
            <person name="Hasan N.A."/>
            <person name="Jackson M."/>
            <person name="Iwen P.C."/>
            <person name="Salfinger M."/>
            <person name="Strong M."/>
        </authorList>
    </citation>
    <scope>NUCLEOTIDE SEQUENCE [LARGE SCALE GENOMIC DNA]</scope>
    <source>
        <strain evidence="1 2">ATCC BAA-2683</strain>
    </source>
</reference>
<protein>
    <recommendedName>
        <fullName evidence="3">Proteins of 100 residues with WXG</fullName>
    </recommendedName>
</protein>
<evidence type="ECO:0000313" key="1">
    <source>
        <dbReference type="EMBL" id="PQM45287.1"/>
    </source>
</evidence>
<comment type="caution">
    <text evidence="1">The sequence shown here is derived from an EMBL/GenBank/DDBJ whole genome shotgun (WGS) entry which is preliminary data.</text>
</comment>
<proteinExistence type="predicted"/>
<name>A0A2S8BF28_9MYCO</name>
<dbReference type="AlphaFoldDB" id="A0A2S8BF28"/>
<sequence length="103" mass="11079">MGLDTFEFNEDRARAGAGLWSEVAASFDAIAQKADGIKGEPWGHDDKIAKAFNSGEDGFTKVRDTIVGIAKNNLKPALDSVGPNLTNAANQYVEQARNRTTKP</sequence>
<accession>A0A2S8BF28</accession>
<evidence type="ECO:0000313" key="2">
    <source>
        <dbReference type="Proteomes" id="UP000238296"/>
    </source>
</evidence>
<dbReference type="EMBL" id="PPEA01000655">
    <property type="protein sequence ID" value="PQM45287.1"/>
    <property type="molecule type" value="Genomic_DNA"/>
</dbReference>
<dbReference type="RefSeq" id="WP_131823548.1">
    <property type="nucleotide sequence ID" value="NZ_MLQM01000033.1"/>
</dbReference>
<evidence type="ECO:0008006" key="3">
    <source>
        <dbReference type="Google" id="ProtNLM"/>
    </source>
</evidence>